<evidence type="ECO:0000259" key="10">
    <source>
        <dbReference type="PROSITE" id="PS51671"/>
    </source>
</evidence>
<organism evidence="11 12">
    <name type="scientific">Actinomadura livida</name>
    <dbReference type="NCBI Taxonomy" id="79909"/>
    <lineage>
        <taxon>Bacteria</taxon>
        <taxon>Bacillati</taxon>
        <taxon>Actinomycetota</taxon>
        <taxon>Actinomycetes</taxon>
        <taxon>Streptosporangiales</taxon>
        <taxon>Thermomonosporaceae</taxon>
        <taxon>Actinomadura</taxon>
    </lineage>
</organism>
<dbReference type="NCBIfam" id="NF005112">
    <property type="entry name" value="PRK06545.2-4"/>
    <property type="match status" value="1"/>
</dbReference>
<keyword evidence="6" id="KW-0560">Oxidoreductase</keyword>
<dbReference type="Gene3D" id="1.10.3660.10">
    <property type="entry name" value="6-phosphogluconate dehydrogenase C-terminal like domain"/>
    <property type="match status" value="1"/>
</dbReference>
<evidence type="ECO:0000313" key="12">
    <source>
        <dbReference type="Proteomes" id="UP001501427"/>
    </source>
</evidence>
<evidence type="ECO:0000256" key="3">
    <source>
        <dbReference type="ARBA" id="ARBA00012068"/>
    </source>
</evidence>
<dbReference type="PROSITE" id="PS51671">
    <property type="entry name" value="ACT"/>
    <property type="match status" value="1"/>
</dbReference>
<dbReference type="SUPFAM" id="SSF51735">
    <property type="entry name" value="NAD(P)-binding Rossmann-fold domains"/>
    <property type="match status" value="1"/>
</dbReference>
<dbReference type="Proteomes" id="UP001501427">
    <property type="component" value="Unassembled WGS sequence"/>
</dbReference>
<evidence type="ECO:0000256" key="7">
    <source>
        <dbReference type="ARBA" id="ARBA00023027"/>
    </source>
</evidence>
<comment type="caution">
    <text evidence="11">The sequence shown here is derived from an EMBL/GenBank/DDBJ whole genome shotgun (WGS) entry which is preliminary data.</text>
</comment>
<dbReference type="Gene3D" id="3.30.70.260">
    <property type="match status" value="1"/>
</dbReference>
<dbReference type="InterPro" id="IPR046825">
    <property type="entry name" value="PDH_C"/>
</dbReference>
<dbReference type="InterPro" id="IPR036291">
    <property type="entry name" value="NAD(P)-bd_dom_sf"/>
</dbReference>
<keyword evidence="12" id="KW-1185">Reference proteome</keyword>
<feature type="domain" description="ACT" evidence="10">
    <location>
        <begin position="307"/>
        <end position="374"/>
    </location>
</feature>
<dbReference type="NCBIfam" id="NF005109">
    <property type="entry name" value="PRK06545.2-1"/>
    <property type="match status" value="1"/>
</dbReference>
<comment type="pathway">
    <text evidence="1">Amino-acid biosynthesis; L-tyrosine biosynthesis; (4-hydroxyphenyl)pyruvate from prephenate (NAD(+) route): step 1/1.</text>
</comment>
<evidence type="ECO:0000259" key="9">
    <source>
        <dbReference type="PROSITE" id="PS51176"/>
    </source>
</evidence>
<keyword evidence="5" id="KW-0028">Amino-acid biosynthesis</keyword>
<evidence type="ECO:0000313" key="11">
    <source>
        <dbReference type="EMBL" id="GAA0555238.1"/>
    </source>
</evidence>
<dbReference type="InterPro" id="IPR046826">
    <property type="entry name" value="PDH_N"/>
</dbReference>
<evidence type="ECO:0000256" key="5">
    <source>
        <dbReference type="ARBA" id="ARBA00022498"/>
    </source>
</evidence>
<sequence length="374" mass="37618">MTRPEGSRLTGVSEDAAARRIIVVGTGLIGTSIALAMRERGAEVLLTDRDAAALAMAVELGAGDRLPDGAAAGPADLAVLAVPPAAVAVTLLDAQKRGLATAYTDVASVKALPLAQAAELGCDLTTFVAGHPLAGRERSGPGAARADLFLGRPWALCAPPEATPETVAAVTGLVKACGGTPVQVDAAEHDRAVALVSHGPHVVSAAVAARLTGADDTALGLAGQGVRDVTRIAASDPRLWIGILSANSEPVADVLEAVATDLAVAASLLRDGSEEAAAHVADLLLRGNAGRSRIPGKHGGDQPAYATVQVVIPDRPGELAMIFQAAGIAGVNIEDVTIEHSPGRPLGVLELSVVPEAAEGLAAELRARGWSVPG</sequence>
<dbReference type="Gene3D" id="3.40.50.720">
    <property type="entry name" value="NAD(P)-binding Rossmann-like Domain"/>
    <property type="match status" value="1"/>
</dbReference>
<keyword evidence="7" id="KW-0520">NAD</keyword>
<keyword evidence="5" id="KW-0827">Tyrosine biosynthesis</keyword>
<comment type="catalytic activity">
    <reaction evidence="8">
        <text>prephenate + NAD(+) = 3-(4-hydroxyphenyl)pyruvate + CO2 + NADH</text>
        <dbReference type="Rhea" id="RHEA:13869"/>
        <dbReference type="ChEBI" id="CHEBI:16526"/>
        <dbReference type="ChEBI" id="CHEBI:29934"/>
        <dbReference type="ChEBI" id="CHEBI:36242"/>
        <dbReference type="ChEBI" id="CHEBI:57540"/>
        <dbReference type="ChEBI" id="CHEBI:57945"/>
        <dbReference type="EC" id="1.3.1.12"/>
    </reaction>
</comment>
<dbReference type="PANTHER" id="PTHR21363:SF0">
    <property type="entry name" value="PREPHENATE DEHYDROGENASE [NADP(+)]"/>
    <property type="match status" value="1"/>
</dbReference>
<keyword evidence="5" id="KW-0057">Aromatic amino acid biosynthesis</keyword>
<dbReference type="Pfam" id="PF20463">
    <property type="entry name" value="PDH_C"/>
    <property type="match status" value="1"/>
</dbReference>
<dbReference type="EC" id="1.3.1.12" evidence="3"/>
<protein>
    <recommendedName>
        <fullName evidence="4">Prephenate dehydrogenase</fullName>
        <ecNumber evidence="3">1.3.1.12</ecNumber>
    </recommendedName>
</protein>
<evidence type="ECO:0000256" key="8">
    <source>
        <dbReference type="ARBA" id="ARBA00049260"/>
    </source>
</evidence>
<dbReference type="SUPFAM" id="SSF48179">
    <property type="entry name" value="6-phosphogluconate dehydrogenase C-terminal domain-like"/>
    <property type="match status" value="1"/>
</dbReference>
<dbReference type="Pfam" id="PF02153">
    <property type="entry name" value="PDH_N"/>
    <property type="match status" value="1"/>
</dbReference>
<evidence type="ECO:0000256" key="6">
    <source>
        <dbReference type="ARBA" id="ARBA00023002"/>
    </source>
</evidence>
<feature type="domain" description="Prephenate/arogenate dehydrogenase" evidence="9">
    <location>
        <begin position="19"/>
        <end position="302"/>
    </location>
</feature>
<dbReference type="NCBIfam" id="NF005111">
    <property type="entry name" value="PRK06545.2-3"/>
    <property type="match status" value="1"/>
</dbReference>
<dbReference type="InterPro" id="IPR008927">
    <property type="entry name" value="6-PGluconate_DH-like_C_sf"/>
</dbReference>
<gene>
    <name evidence="11" type="ORF">GCM10009546_16490</name>
</gene>
<dbReference type="EMBL" id="BAAAHD010000016">
    <property type="protein sequence ID" value="GAA0555238.1"/>
    <property type="molecule type" value="Genomic_DNA"/>
</dbReference>
<accession>A0ABP3P158</accession>
<dbReference type="InterPro" id="IPR002912">
    <property type="entry name" value="ACT_dom"/>
</dbReference>
<dbReference type="PROSITE" id="PS51176">
    <property type="entry name" value="PDH_ADH"/>
    <property type="match status" value="1"/>
</dbReference>
<dbReference type="PANTHER" id="PTHR21363">
    <property type="entry name" value="PREPHENATE DEHYDROGENASE"/>
    <property type="match status" value="1"/>
</dbReference>
<proteinExistence type="inferred from homology"/>
<name>A0ABP3P158_9ACTN</name>
<evidence type="ECO:0000256" key="4">
    <source>
        <dbReference type="ARBA" id="ARBA00016891"/>
    </source>
</evidence>
<comment type="similarity">
    <text evidence="2">Belongs to the prephenate/arogenate dehydrogenase family.</text>
</comment>
<evidence type="ECO:0000256" key="1">
    <source>
        <dbReference type="ARBA" id="ARBA00005067"/>
    </source>
</evidence>
<dbReference type="InterPro" id="IPR050812">
    <property type="entry name" value="Preph/Arog_dehydrog"/>
</dbReference>
<reference evidence="12" key="1">
    <citation type="journal article" date="2019" name="Int. J. Syst. Evol. Microbiol.">
        <title>The Global Catalogue of Microorganisms (GCM) 10K type strain sequencing project: providing services to taxonomists for standard genome sequencing and annotation.</title>
        <authorList>
            <consortium name="The Broad Institute Genomics Platform"/>
            <consortium name="The Broad Institute Genome Sequencing Center for Infectious Disease"/>
            <person name="Wu L."/>
            <person name="Ma J."/>
        </authorList>
    </citation>
    <scope>NUCLEOTIDE SEQUENCE [LARGE SCALE GENOMIC DNA]</scope>
    <source>
        <strain evidence="12">JCM 10667</strain>
    </source>
</reference>
<dbReference type="InterPro" id="IPR003099">
    <property type="entry name" value="Prephen_DH"/>
</dbReference>
<evidence type="ECO:0000256" key="2">
    <source>
        <dbReference type="ARBA" id="ARBA00007964"/>
    </source>
</evidence>